<protein>
    <submittedName>
        <fullName evidence="4">Stage II sporulation protein E (SpoIIE)</fullName>
    </submittedName>
</protein>
<dbReference type="Gene3D" id="3.60.40.10">
    <property type="entry name" value="PPM-type phosphatase domain"/>
    <property type="match status" value="1"/>
</dbReference>
<evidence type="ECO:0000259" key="3">
    <source>
        <dbReference type="SMART" id="SM00331"/>
    </source>
</evidence>
<feature type="transmembrane region" description="Helical" evidence="2">
    <location>
        <begin position="79"/>
        <end position="96"/>
    </location>
</feature>
<dbReference type="InterPro" id="IPR036457">
    <property type="entry name" value="PPM-type-like_dom_sf"/>
</dbReference>
<dbReference type="RefSeq" id="WP_091110146.1">
    <property type="nucleotide sequence ID" value="NZ_BKAF01000039.1"/>
</dbReference>
<gene>
    <name evidence="4" type="ORF">SAMN05216561_10256</name>
</gene>
<evidence type="ECO:0000256" key="1">
    <source>
        <dbReference type="ARBA" id="ARBA00022801"/>
    </source>
</evidence>
<evidence type="ECO:0000256" key="2">
    <source>
        <dbReference type="SAM" id="Phobius"/>
    </source>
</evidence>
<keyword evidence="5" id="KW-1185">Reference proteome</keyword>
<proteinExistence type="predicted"/>
<evidence type="ECO:0000313" key="4">
    <source>
        <dbReference type="EMBL" id="SFH73687.1"/>
    </source>
</evidence>
<dbReference type="GO" id="GO:0016791">
    <property type="term" value="F:phosphatase activity"/>
    <property type="evidence" value="ECO:0007669"/>
    <property type="project" value="TreeGrafter"/>
</dbReference>
<dbReference type="InterPro" id="IPR052016">
    <property type="entry name" value="Bact_Sigma-Reg"/>
</dbReference>
<feature type="transmembrane region" description="Helical" evidence="2">
    <location>
        <begin position="34"/>
        <end position="52"/>
    </location>
</feature>
<dbReference type="PANTHER" id="PTHR43156:SF2">
    <property type="entry name" value="STAGE II SPORULATION PROTEIN E"/>
    <property type="match status" value="1"/>
</dbReference>
<dbReference type="Proteomes" id="UP000198649">
    <property type="component" value="Unassembled WGS sequence"/>
</dbReference>
<dbReference type="InterPro" id="IPR001932">
    <property type="entry name" value="PPM-type_phosphatase-like_dom"/>
</dbReference>
<sequence>MTATVDAQSSVVTPPWRRAWLLFRRRGLTTETRIALWLVVVAVGITVGVALWPVEMPFVALMLPLLVASILLGPRTLPWFVILLMVLLTISVSLQVEITPRIVATTAVQFAMGSFVLGTSFRRANLGVGGMRGESMFIDLRDRILTQGGIPDLPEGWLVQSALTSAGGTLFAGDFVVATRRPDGSALDVVVVDVSGKGEEAGTRALLLSGSFGGLLGALPPEQFLPAANDYLLRQDWDEGFATAVHLSLDLATGDFQIRTAGHPPAAHRLAGSGRWSVLRTEGPVLGLIEDAEFHCATGRLGRGDALLLYTDGMVEEPRRDIDLGIDRMLGQAESLLRGSFDGAAARLTEALGSRDDDRAMLVVHRT</sequence>
<evidence type="ECO:0000313" key="5">
    <source>
        <dbReference type="Proteomes" id="UP000198649"/>
    </source>
</evidence>
<reference evidence="4 5" key="1">
    <citation type="submission" date="2016-10" db="EMBL/GenBank/DDBJ databases">
        <authorList>
            <person name="de Groot N.N."/>
        </authorList>
    </citation>
    <scope>NUCLEOTIDE SEQUENCE [LARGE SCALE GENOMIC DNA]</scope>
    <source>
        <strain evidence="4 5">CGMCC 1.11156</strain>
    </source>
</reference>
<dbReference type="Pfam" id="PF07228">
    <property type="entry name" value="SpoIIE"/>
    <property type="match status" value="1"/>
</dbReference>
<feature type="transmembrane region" description="Helical" evidence="2">
    <location>
        <begin position="102"/>
        <end position="121"/>
    </location>
</feature>
<dbReference type="SMART" id="SM00331">
    <property type="entry name" value="PP2C_SIG"/>
    <property type="match status" value="1"/>
</dbReference>
<keyword evidence="1" id="KW-0378">Hydrolase</keyword>
<name>A0A1I3CGT4_9ACTN</name>
<dbReference type="OrthoDB" id="4935951at2"/>
<dbReference type="PANTHER" id="PTHR43156">
    <property type="entry name" value="STAGE II SPORULATION PROTEIN E-RELATED"/>
    <property type="match status" value="1"/>
</dbReference>
<dbReference type="STRING" id="1005945.SAMN05216561_10256"/>
<keyword evidence="2" id="KW-0472">Membrane</keyword>
<accession>A0A1I3CGT4</accession>
<organism evidence="4 5">
    <name type="scientific">Nocardioides psychrotolerans</name>
    <dbReference type="NCBI Taxonomy" id="1005945"/>
    <lineage>
        <taxon>Bacteria</taxon>
        <taxon>Bacillati</taxon>
        <taxon>Actinomycetota</taxon>
        <taxon>Actinomycetes</taxon>
        <taxon>Propionibacteriales</taxon>
        <taxon>Nocardioidaceae</taxon>
        <taxon>Nocardioides</taxon>
    </lineage>
</organism>
<feature type="domain" description="PPM-type phosphatase" evidence="3">
    <location>
        <begin position="154"/>
        <end position="366"/>
    </location>
</feature>
<keyword evidence="2" id="KW-0812">Transmembrane</keyword>
<keyword evidence="2" id="KW-1133">Transmembrane helix</keyword>
<dbReference type="AlphaFoldDB" id="A0A1I3CGT4"/>
<dbReference type="EMBL" id="FOQG01000002">
    <property type="protein sequence ID" value="SFH73687.1"/>
    <property type="molecule type" value="Genomic_DNA"/>
</dbReference>